<gene>
    <name evidence="2" type="ORF">DY218_22520</name>
</gene>
<dbReference type="Proteomes" id="UP000263094">
    <property type="component" value="Unassembled WGS sequence"/>
</dbReference>
<evidence type="ECO:0000313" key="2">
    <source>
        <dbReference type="EMBL" id="RFU84434.1"/>
    </source>
</evidence>
<feature type="transmembrane region" description="Helical" evidence="1">
    <location>
        <begin position="97"/>
        <end position="120"/>
    </location>
</feature>
<protein>
    <submittedName>
        <fullName evidence="2">DUF1453 domain-containing protein</fullName>
    </submittedName>
</protein>
<sequence length="159" mass="15817">MSQGFVLVAGLGLAAWLQFRPQRLSAEFMHGWLLPAALVLAAVRGGGPVDSGRPSLSVLLLVAGSVTGLVAGGLWARTSDVWVDLSGAAWSRARGRTALVWAGAVAVGAGLSGITVLAGVQQGAEAAMLALAAALVARTAVVALRAGPWRGSGGRAAAA</sequence>
<dbReference type="AlphaFoldDB" id="A0A372M0G0"/>
<keyword evidence="1" id="KW-0472">Membrane</keyword>
<evidence type="ECO:0000313" key="3">
    <source>
        <dbReference type="Proteomes" id="UP000263094"/>
    </source>
</evidence>
<name>A0A372M0G0_9ACTN</name>
<reference evidence="2 3" key="1">
    <citation type="submission" date="2018-08" db="EMBL/GenBank/DDBJ databases">
        <title>Isolation, diversity and antifungal activity of Actinobacteria from wheat.</title>
        <authorList>
            <person name="Han C."/>
        </authorList>
    </citation>
    <scope>NUCLEOTIDE SEQUENCE [LARGE SCALE GENOMIC DNA]</scope>
    <source>
        <strain evidence="2 3">NEAU-YY421</strain>
    </source>
</reference>
<feature type="transmembrane region" description="Helical" evidence="1">
    <location>
        <begin position="56"/>
        <end position="76"/>
    </location>
</feature>
<keyword evidence="3" id="KW-1185">Reference proteome</keyword>
<keyword evidence="1" id="KW-0812">Transmembrane</keyword>
<organism evidence="2 3">
    <name type="scientific">Streptomyces triticagri</name>
    <dbReference type="NCBI Taxonomy" id="2293568"/>
    <lineage>
        <taxon>Bacteria</taxon>
        <taxon>Bacillati</taxon>
        <taxon>Actinomycetota</taxon>
        <taxon>Actinomycetes</taxon>
        <taxon>Kitasatosporales</taxon>
        <taxon>Streptomycetaceae</taxon>
        <taxon>Streptomyces</taxon>
    </lineage>
</organism>
<dbReference type="EMBL" id="QUAK01000120">
    <property type="protein sequence ID" value="RFU84434.1"/>
    <property type="molecule type" value="Genomic_DNA"/>
</dbReference>
<evidence type="ECO:0000256" key="1">
    <source>
        <dbReference type="SAM" id="Phobius"/>
    </source>
</evidence>
<dbReference type="RefSeq" id="WP_128557925.1">
    <property type="nucleotide sequence ID" value="NZ_QUAK01000120.1"/>
</dbReference>
<comment type="caution">
    <text evidence="2">The sequence shown here is derived from an EMBL/GenBank/DDBJ whole genome shotgun (WGS) entry which is preliminary data.</text>
</comment>
<feature type="transmembrane region" description="Helical" evidence="1">
    <location>
        <begin position="126"/>
        <end position="146"/>
    </location>
</feature>
<proteinExistence type="predicted"/>
<accession>A0A372M0G0</accession>
<keyword evidence="1" id="KW-1133">Transmembrane helix</keyword>